<comment type="caution">
    <text evidence="1">The sequence shown here is derived from an EMBL/GenBank/DDBJ whole genome shotgun (WGS) entry which is preliminary data.</text>
</comment>
<name>A0ABP8J5S0_9BACT</name>
<dbReference type="EMBL" id="BAABHA010000010">
    <property type="protein sequence ID" value="GAA4385597.1"/>
    <property type="molecule type" value="Genomic_DNA"/>
</dbReference>
<organism evidence="1 2">
    <name type="scientific">Hymenobacter koreensis</name>
    <dbReference type="NCBI Taxonomy" id="1084523"/>
    <lineage>
        <taxon>Bacteria</taxon>
        <taxon>Pseudomonadati</taxon>
        <taxon>Bacteroidota</taxon>
        <taxon>Cytophagia</taxon>
        <taxon>Cytophagales</taxon>
        <taxon>Hymenobacteraceae</taxon>
        <taxon>Hymenobacter</taxon>
    </lineage>
</organism>
<accession>A0ABP8J5S0</accession>
<protein>
    <submittedName>
        <fullName evidence="1">Uncharacterized protein</fullName>
    </submittedName>
</protein>
<gene>
    <name evidence="1" type="ORF">GCM10023186_29120</name>
</gene>
<evidence type="ECO:0000313" key="2">
    <source>
        <dbReference type="Proteomes" id="UP001500454"/>
    </source>
</evidence>
<keyword evidence="2" id="KW-1185">Reference proteome</keyword>
<evidence type="ECO:0000313" key="1">
    <source>
        <dbReference type="EMBL" id="GAA4385597.1"/>
    </source>
</evidence>
<dbReference type="Proteomes" id="UP001500454">
    <property type="component" value="Unassembled WGS sequence"/>
</dbReference>
<reference evidence="2" key="1">
    <citation type="journal article" date="2019" name="Int. J. Syst. Evol. Microbiol.">
        <title>The Global Catalogue of Microorganisms (GCM) 10K type strain sequencing project: providing services to taxonomists for standard genome sequencing and annotation.</title>
        <authorList>
            <consortium name="The Broad Institute Genomics Platform"/>
            <consortium name="The Broad Institute Genome Sequencing Center for Infectious Disease"/>
            <person name="Wu L."/>
            <person name="Ma J."/>
        </authorList>
    </citation>
    <scope>NUCLEOTIDE SEQUENCE [LARGE SCALE GENOMIC DNA]</scope>
    <source>
        <strain evidence="2">JCM 17924</strain>
    </source>
</reference>
<sequence length="68" mass="7628">MNCHFLWSGEIQSDVHPADFQQPADHEALLAYLQLVSTTLQKPVLLAPEGAPEVVLLEVTGTEVRYYF</sequence>
<proteinExistence type="predicted"/>